<gene>
    <name evidence="2" type="ORF">bhn_I0905</name>
</gene>
<keyword evidence="3" id="KW-1185">Reference proteome</keyword>
<dbReference type="Proteomes" id="UP000179284">
    <property type="component" value="Chromosome I"/>
</dbReference>
<dbReference type="InterPro" id="IPR056095">
    <property type="entry name" value="DUF7678"/>
</dbReference>
<name>A0A1D9P0E0_9FIRM</name>
<evidence type="ECO:0000313" key="2">
    <source>
        <dbReference type="EMBL" id="AOZ95939.1"/>
    </source>
</evidence>
<dbReference type="AlphaFoldDB" id="A0A1D9P0E0"/>
<dbReference type="KEGG" id="bhu:bhn_I0905"/>
<sequence length="83" mass="9406">MWHEGTIGIPVTTKDKKTKIAHYWVKSYDEGSKFGINGGRISKLMIKIDGQTVVSYDSGWDIEPDENDQTVMSAYSICLQDYN</sequence>
<organism evidence="2 3">
    <name type="scientific">Butyrivibrio hungatei</name>
    <dbReference type="NCBI Taxonomy" id="185008"/>
    <lineage>
        <taxon>Bacteria</taxon>
        <taxon>Bacillati</taxon>
        <taxon>Bacillota</taxon>
        <taxon>Clostridia</taxon>
        <taxon>Lachnospirales</taxon>
        <taxon>Lachnospiraceae</taxon>
        <taxon>Butyrivibrio</taxon>
    </lineage>
</organism>
<evidence type="ECO:0000313" key="3">
    <source>
        <dbReference type="Proteomes" id="UP000179284"/>
    </source>
</evidence>
<feature type="domain" description="DUF7678" evidence="1">
    <location>
        <begin position="1"/>
        <end position="83"/>
    </location>
</feature>
<dbReference type="OrthoDB" id="1669335at2"/>
<dbReference type="RefSeq" id="WP_071175667.1">
    <property type="nucleotide sequence ID" value="NZ_CP017831.1"/>
</dbReference>
<proteinExistence type="predicted"/>
<accession>A0A1D9P0E0</accession>
<evidence type="ECO:0000259" key="1">
    <source>
        <dbReference type="Pfam" id="PF24726"/>
    </source>
</evidence>
<protein>
    <recommendedName>
        <fullName evidence="1">DUF7678 domain-containing protein</fullName>
    </recommendedName>
</protein>
<dbReference type="Pfam" id="PF24726">
    <property type="entry name" value="DUF7678"/>
    <property type="match status" value="1"/>
</dbReference>
<reference evidence="3" key="1">
    <citation type="submission" date="2016-10" db="EMBL/GenBank/DDBJ databases">
        <title>The complete genome sequence of the rumen bacterium Butyrivibrio hungatei MB2003.</title>
        <authorList>
            <person name="Palevich N."/>
            <person name="Kelly W.J."/>
            <person name="Leahy S.C."/>
            <person name="Altermann E."/>
            <person name="Rakonjac J."/>
            <person name="Attwood G.T."/>
        </authorList>
    </citation>
    <scope>NUCLEOTIDE SEQUENCE [LARGE SCALE GENOMIC DNA]</scope>
    <source>
        <strain evidence="3">MB2003</strain>
    </source>
</reference>
<dbReference type="EMBL" id="CP017831">
    <property type="protein sequence ID" value="AOZ95939.1"/>
    <property type="molecule type" value="Genomic_DNA"/>
</dbReference>